<keyword evidence="8" id="KW-0812">Transmembrane</keyword>
<organism evidence="10 11">
    <name type="scientific">Photinus pyralis</name>
    <name type="common">Common eastern firefly</name>
    <name type="synonym">Lampyris pyralis</name>
    <dbReference type="NCBI Taxonomy" id="7054"/>
    <lineage>
        <taxon>Eukaryota</taxon>
        <taxon>Metazoa</taxon>
        <taxon>Ecdysozoa</taxon>
        <taxon>Arthropoda</taxon>
        <taxon>Hexapoda</taxon>
        <taxon>Insecta</taxon>
        <taxon>Pterygota</taxon>
        <taxon>Neoptera</taxon>
        <taxon>Endopterygota</taxon>
        <taxon>Coleoptera</taxon>
        <taxon>Polyphaga</taxon>
        <taxon>Elateriformia</taxon>
        <taxon>Elateroidea</taxon>
        <taxon>Lampyridae</taxon>
        <taxon>Lampyrinae</taxon>
        <taxon>Photinus</taxon>
    </lineage>
</organism>
<evidence type="ECO:0000256" key="7">
    <source>
        <dbReference type="ARBA" id="ARBA00023180"/>
    </source>
</evidence>
<dbReference type="Pfam" id="PF00328">
    <property type="entry name" value="His_Phos_2"/>
    <property type="match status" value="1"/>
</dbReference>
<dbReference type="InParanoid" id="A0A5N4APR6"/>
<dbReference type="PANTHER" id="PTHR11567:SF211">
    <property type="entry name" value="PROSTATIC ACID PHOSPHATASE"/>
    <property type="match status" value="1"/>
</dbReference>
<evidence type="ECO:0000313" key="10">
    <source>
        <dbReference type="EMBL" id="KAB0799286.1"/>
    </source>
</evidence>
<keyword evidence="8" id="KW-1133">Transmembrane helix</keyword>
<feature type="chain" id="PRO_5024431321" description="acid phosphatase" evidence="9">
    <location>
        <begin position="27"/>
        <end position="409"/>
    </location>
</feature>
<dbReference type="GO" id="GO:0003993">
    <property type="term" value="F:acid phosphatase activity"/>
    <property type="evidence" value="ECO:0007669"/>
    <property type="project" value="UniProtKB-EC"/>
</dbReference>
<reference evidence="10 11" key="1">
    <citation type="journal article" date="2018" name="Elife">
        <title>Firefly genomes illuminate parallel origins of bioluminescence in beetles.</title>
        <authorList>
            <person name="Fallon T.R."/>
            <person name="Lower S.E."/>
            <person name="Chang C.H."/>
            <person name="Bessho-Uehara M."/>
            <person name="Martin G.J."/>
            <person name="Bewick A.J."/>
            <person name="Behringer M."/>
            <person name="Debat H.J."/>
            <person name="Wong I."/>
            <person name="Day J.C."/>
            <person name="Suvorov A."/>
            <person name="Silva C.J."/>
            <person name="Stanger-Hall K.F."/>
            <person name="Hall D.W."/>
            <person name="Schmitz R.J."/>
            <person name="Nelson D.R."/>
            <person name="Lewis S.M."/>
            <person name="Shigenobu S."/>
            <person name="Bybee S.M."/>
            <person name="Larracuente A.M."/>
            <person name="Oba Y."/>
            <person name="Weng J.K."/>
        </authorList>
    </citation>
    <scope>NUCLEOTIDE SEQUENCE [LARGE SCALE GENOMIC DNA]</scope>
    <source>
        <strain evidence="10">1611_PpyrPB1</strain>
        <tissue evidence="10">Whole body</tissue>
    </source>
</reference>
<keyword evidence="6" id="KW-1015">Disulfide bond</keyword>
<keyword evidence="8" id="KW-0472">Membrane</keyword>
<dbReference type="InterPro" id="IPR029033">
    <property type="entry name" value="His_PPase_superfam"/>
</dbReference>
<dbReference type="CDD" id="cd07061">
    <property type="entry name" value="HP_HAP_like"/>
    <property type="match status" value="1"/>
</dbReference>
<dbReference type="Gene3D" id="3.40.50.1240">
    <property type="entry name" value="Phosphoglycerate mutase-like"/>
    <property type="match status" value="1"/>
</dbReference>
<evidence type="ECO:0000256" key="9">
    <source>
        <dbReference type="SAM" id="SignalP"/>
    </source>
</evidence>
<name>A0A5N4APR6_PHOPY</name>
<evidence type="ECO:0000256" key="2">
    <source>
        <dbReference type="ARBA" id="ARBA00005375"/>
    </source>
</evidence>
<accession>A0A5N4APR6</accession>
<dbReference type="SUPFAM" id="SSF53254">
    <property type="entry name" value="Phosphoglycerate mutase-like"/>
    <property type="match status" value="1"/>
</dbReference>
<keyword evidence="4 9" id="KW-0732">Signal</keyword>
<dbReference type="PANTHER" id="PTHR11567">
    <property type="entry name" value="ACID PHOSPHATASE-RELATED"/>
    <property type="match status" value="1"/>
</dbReference>
<keyword evidence="11" id="KW-1185">Reference proteome</keyword>
<keyword evidence="7" id="KW-0325">Glycoprotein</keyword>
<evidence type="ECO:0000256" key="8">
    <source>
        <dbReference type="SAM" id="Phobius"/>
    </source>
</evidence>
<feature type="transmembrane region" description="Helical" evidence="8">
    <location>
        <begin position="369"/>
        <end position="391"/>
    </location>
</feature>
<evidence type="ECO:0000256" key="1">
    <source>
        <dbReference type="ARBA" id="ARBA00000032"/>
    </source>
</evidence>
<gene>
    <name evidence="10" type="ORF">PPYR_07166</name>
</gene>
<protein>
    <recommendedName>
        <fullName evidence="3">acid phosphatase</fullName>
        <ecNumber evidence="3">3.1.3.2</ecNumber>
    </recommendedName>
</protein>
<comment type="catalytic activity">
    <reaction evidence="1">
        <text>a phosphate monoester + H2O = an alcohol + phosphate</text>
        <dbReference type="Rhea" id="RHEA:15017"/>
        <dbReference type="ChEBI" id="CHEBI:15377"/>
        <dbReference type="ChEBI" id="CHEBI:30879"/>
        <dbReference type="ChEBI" id="CHEBI:43474"/>
        <dbReference type="ChEBI" id="CHEBI:67140"/>
        <dbReference type="EC" id="3.1.3.2"/>
    </reaction>
</comment>
<feature type="signal peptide" evidence="9">
    <location>
        <begin position="1"/>
        <end position="26"/>
    </location>
</feature>
<dbReference type="OrthoDB" id="5821688at2759"/>
<dbReference type="EC" id="3.1.3.2" evidence="3"/>
<sequence length="409" mass="47135">MLKMRLKFYLAIATVIFLVELPRASSTGEEHLRAVIIFFRHGDRAPVSLYPTDPYNKTFWPMGLGQLTNLGKVQVYELGKWLKERYGGLLTVRESYVRSTDYDRTLMSAECCLAGLFPPDPNQTWNSELNWQPIPVHTTPLVNDAVLAMEVPCERHRELYQSLVSNDLDEGTEELYDYITQNAGRPVHNLRGLQDIYDTLHVEDLHNLTLPNWTKKVYPDQLRKLASYEFTLSTNTTQMARLKTGLLFNEIYHNINDASFNSKPAMRMYSGHDTTLANLLNTLQIFDPHSPPYGAALLFELRSKSDELYVNVVYKNSTTPTNITLKDCEFDCPLETFNKILDEIRLDYEDWVLECTMPLRSSRSTAQSALFGFFITILLLSLFMYGILVVCNIRSRSNYVKIPEMENYL</sequence>
<proteinExistence type="inferred from homology"/>
<keyword evidence="5" id="KW-0378">Hydrolase</keyword>
<evidence type="ECO:0000256" key="5">
    <source>
        <dbReference type="ARBA" id="ARBA00022801"/>
    </source>
</evidence>
<evidence type="ECO:0000256" key="6">
    <source>
        <dbReference type="ARBA" id="ARBA00023157"/>
    </source>
</evidence>
<dbReference type="EMBL" id="VVIM01000005">
    <property type="protein sequence ID" value="KAB0799286.1"/>
    <property type="molecule type" value="Genomic_DNA"/>
</dbReference>
<evidence type="ECO:0000256" key="3">
    <source>
        <dbReference type="ARBA" id="ARBA00012646"/>
    </source>
</evidence>
<dbReference type="AlphaFoldDB" id="A0A5N4APR6"/>
<dbReference type="InterPro" id="IPR050645">
    <property type="entry name" value="Histidine_acid_phosphatase"/>
</dbReference>
<evidence type="ECO:0000256" key="4">
    <source>
        <dbReference type="ARBA" id="ARBA00022729"/>
    </source>
</evidence>
<dbReference type="FunCoup" id="A0A5N4APR6">
    <property type="interactions" value="603"/>
</dbReference>
<comment type="caution">
    <text evidence="10">The sequence shown here is derived from an EMBL/GenBank/DDBJ whole genome shotgun (WGS) entry which is preliminary data.</text>
</comment>
<comment type="similarity">
    <text evidence="2">Belongs to the histidine acid phosphatase family.</text>
</comment>
<evidence type="ECO:0000313" key="11">
    <source>
        <dbReference type="Proteomes" id="UP000327044"/>
    </source>
</evidence>
<dbReference type="InterPro" id="IPR000560">
    <property type="entry name" value="His_Pase_clade-2"/>
</dbReference>
<dbReference type="Proteomes" id="UP000327044">
    <property type="component" value="Unassembled WGS sequence"/>
</dbReference>